<dbReference type="EMBL" id="LRGB01018833">
    <property type="protein sequence ID" value="KZR98033.1"/>
    <property type="molecule type" value="Genomic_DNA"/>
</dbReference>
<keyword evidence="2" id="KW-1185">Reference proteome</keyword>
<gene>
    <name evidence="1" type="ORF">APZ42_006753</name>
</gene>
<dbReference type="AlphaFoldDB" id="A0A164FQ81"/>
<comment type="caution">
    <text evidence="1">The sequence shown here is derived from an EMBL/GenBank/DDBJ whole genome shotgun (WGS) entry which is preliminary data.</text>
</comment>
<reference evidence="1 2" key="1">
    <citation type="submission" date="2016-03" db="EMBL/GenBank/DDBJ databases">
        <title>EvidentialGene: Evidence-directed Construction of Genes on Genomes.</title>
        <authorList>
            <person name="Gilbert D.G."/>
            <person name="Choi J.-H."/>
            <person name="Mockaitis K."/>
            <person name="Colbourne J."/>
            <person name="Pfrender M."/>
        </authorList>
    </citation>
    <scope>NUCLEOTIDE SEQUENCE [LARGE SCALE GENOMIC DNA]</scope>
    <source>
        <strain evidence="1 2">Xinb3</strain>
        <tissue evidence="1">Complete organism</tissue>
    </source>
</reference>
<protein>
    <submittedName>
        <fullName evidence="1">Uncharacterized protein</fullName>
    </submittedName>
</protein>
<organism evidence="1 2">
    <name type="scientific">Daphnia magna</name>
    <dbReference type="NCBI Taxonomy" id="35525"/>
    <lineage>
        <taxon>Eukaryota</taxon>
        <taxon>Metazoa</taxon>
        <taxon>Ecdysozoa</taxon>
        <taxon>Arthropoda</taxon>
        <taxon>Crustacea</taxon>
        <taxon>Branchiopoda</taxon>
        <taxon>Diplostraca</taxon>
        <taxon>Cladocera</taxon>
        <taxon>Anomopoda</taxon>
        <taxon>Daphniidae</taxon>
        <taxon>Daphnia</taxon>
    </lineage>
</organism>
<name>A0A164FQ81_9CRUS</name>
<evidence type="ECO:0000313" key="2">
    <source>
        <dbReference type="Proteomes" id="UP000076858"/>
    </source>
</evidence>
<evidence type="ECO:0000313" key="1">
    <source>
        <dbReference type="EMBL" id="KZR98033.1"/>
    </source>
</evidence>
<accession>A0A164FQ81</accession>
<dbReference type="Proteomes" id="UP000076858">
    <property type="component" value="Unassembled WGS sequence"/>
</dbReference>
<sequence length="43" mass="4635">MTLGKIWEKIKENGGFNYGGKVFSISSLLLLDLGYVDGSLPSS</sequence>
<proteinExistence type="predicted"/>